<organism evidence="5">
    <name type="scientific">anaerobic digester metagenome</name>
    <dbReference type="NCBI Taxonomy" id="1263854"/>
    <lineage>
        <taxon>unclassified sequences</taxon>
        <taxon>metagenomes</taxon>
        <taxon>ecological metagenomes</taxon>
    </lineage>
</organism>
<proteinExistence type="inferred from homology"/>
<dbReference type="InterPro" id="IPR002699">
    <property type="entry name" value="V_ATPase_D"/>
</dbReference>
<keyword evidence="3" id="KW-0406">Ion transport</keyword>
<keyword evidence="4" id="KW-0175">Coiled coil</keyword>
<protein>
    <submittedName>
        <fullName evidence="5">V-type ATP synthase subunit D</fullName>
    </submittedName>
</protein>
<accession>A0A485M7M6</accession>
<dbReference type="Pfam" id="PF01813">
    <property type="entry name" value="ATP-synt_D"/>
    <property type="match status" value="1"/>
</dbReference>
<dbReference type="Gene3D" id="1.10.287.3240">
    <property type="match status" value="1"/>
</dbReference>
<comment type="similarity">
    <text evidence="1">Belongs to the V-ATPase D subunit family.</text>
</comment>
<name>A0A485M7M6_9ZZZZ</name>
<evidence type="ECO:0000256" key="4">
    <source>
        <dbReference type="SAM" id="Coils"/>
    </source>
</evidence>
<dbReference type="EMBL" id="CAADRM010000152">
    <property type="protein sequence ID" value="VFU18508.1"/>
    <property type="molecule type" value="Genomic_DNA"/>
</dbReference>
<keyword evidence="2" id="KW-0813">Transport</keyword>
<evidence type="ECO:0000256" key="3">
    <source>
        <dbReference type="ARBA" id="ARBA00023065"/>
    </source>
</evidence>
<feature type="coiled-coil region" evidence="4">
    <location>
        <begin position="26"/>
        <end position="60"/>
    </location>
</feature>
<dbReference type="AlphaFoldDB" id="A0A485M7M6"/>
<sequence>MAERIKLNKISLRTQKQKLAMYQRFLPALEARKQQLMMQLAAVRSQIVEQEARLQKILDEIRAWGALYGVIGPLLKYFIEINEIRSSIVNVAGLKVPKFHGITFNDPSYSYFATPPSFEQVLKRSREAIECREAIRMLCEAEKVLFEGFRKTSQRINLYEQRLIPECREAIRKIVVYLQDQQAAGVGVAKVAKRLAEAAMLEEAGA</sequence>
<evidence type="ECO:0000256" key="1">
    <source>
        <dbReference type="ARBA" id="ARBA00005850"/>
    </source>
</evidence>
<reference evidence="5" key="1">
    <citation type="submission" date="2019-03" db="EMBL/GenBank/DDBJ databases">
        <authorList>
            <person name="Hao L."/>
        </authorList>
    </citation>
    <scope>NUCLEOTIDE SEQUENCE</scope>
</reference>
<dbReference type="GO" id="GO:0046961">
    <property type="term" value="F:proton-transporting ATPase activity, rotational mechanism"/>
    <property type="evidence" value="ECO:0007669"/>
    <property type="project" value="InterPro"/>
</dbReference>
<evidence type="ECO:0000256" key="2">
    <source>
        <dbReference type="ARBA" id="ARBA00022448"/>
    </source>
</evidence>
<gene>
    <name evidence="5" type="ORF">SCFA_840018</name>
</gene>
<evidence type="ECO:0000313" key="5">
    <source>
        <dbReference type="EMBL" id="VFU18508.1"/>
    </source>
</evidence>